<evidence type="ECO:0000256" key="4">
    <source>
        <dbReference type="ARBA" id="ARBA00022722"/>
    </source>
</evidence>
<evidence type="ECO:0000259" key="11">
    <source>
        <dbReference type="Pfam" id="PF04313"/>
    </source>
</evidence>
<keyword evidence="6" id="KW-0680">Restriction system</keyword>
<protein>
    <recommendedName>
        <fullName evidence="3">type I site-specific deoxyribonuclease</fullName>
        <ecNumber evidence="3">3.1.21.3</ecNumber>
    </recommendedName>
</protein>
<dbReference type="OrthoDB" id="9758243at2"/>
<keyword evidence="9" id="KW-0067">ATP-binding</keyword>
<dbReference type="EMBL" id="ASSY01000009">
    <property type="protein sequence ID" value="EOS50184.1"/>
    <property type="molecule type" value="Genomic_DNA"/>
</dbReference>
<evidence type="ECO:0000313" key="12">
    <source>
        <dbReference type="EMBL" id="EOS50184.1"/>
    </source>
</evidence>
<dbReference type="InterPro" id="IPR007409">
    <property type="entry name" value="Restrct_endonuc_type1_HsdR_N"/>
</dbReference>
<proteinExistence type="inferred from homology"/>
<dbReference type="AlphaFoldDB" id="R9KUE9"/>
<dbReference type="GO" id="GO:0009307">
    <property type="term" value="P:DNA restriction-modification system"/>
    <property type="evidence" value="ECO:0007669"/>
    <property type="project" value="UniProtKB-KW"/>
</dbReference>
<dbReference type="HOGENOM" id="CLU_1822349_0_0_11"/>
<evidence type="ECO:0000313" key="13">
    <source>
        <dbReference type="Proteomes" id="UP000014204"/>
    </source>
</evidence>
<dbReference type="eggNOG" id="COG0610">
    <property type="taxonomic scope" value="Bacteria"/>
</dbReference>
<dbReference type="PANTHER" id="PTHR30195:SF15">
    <property type="entry name" value="TYPE I RESTRICTION ENZYME HINDI ENDONUCLEASE SUBUNIT"/>
    <property type="match status" value="1"/>
</dbReference>
<evidence type="ECO:0000256" key="8">
    <source>
        <dbReference type="ARBA" id="ARBA00022801"/>
    </source>
</evidence>
<keyword evidence="4" id="KW-0540">Nuclease</keyword>
<comment type="caution">
    <text evidence="12">The sequence shown here is derived from an EMBL/GenBank/DDBJ whole genome shotgun (WGS) entry which is preliminary data.</text>
</comment>
<dbReference type="EC" id="3.1.21.3" evidence="3"/>
<dbReference type="RefSeq" id="WP_016309997.1">
    <property type="nucleotide sequence ID" value="NZ_KE159646.1"/>
</dbReference>
<dbReference type="GO" id="GO:0003677">
    <property type="term" value="F:DNA binding"/>
    <property type="evidence" value="ECO:0007669"/>
    <property type="project" value="UniProtKB-KW"/>
</dbReference>
<dbReference type="CDD" id="cd22332">
    <property type="entry name" value="HsdR_N"/>
    <property type="match status" value="1"/>
</dbReference>
<comment type="similarity">
    <text evidence="2">Belongs to the HsdR family.</text>
</comment>
<evidence type="ECO:0000256" key="5">
    <source>
        <dbReference type="ARBA" id="ARBA00022741"/>
    </source>
</evidence>
<keyword evidence="5" id="KW-0547">Nucleotide-binding</keyword>
<evidence type="ECO:0000256" key="3">
    <source>
        <dbReference type="ARBA" id="ARBA00012654"/>
    </source>
</evidence>
<evidence type="ECO:0000256" key="2">
    <source>
        <dbReference type="ARBA" id="ARBA00008598"/>
    </source>
</evidence>
<evidence type="ECO:0000256" key="7">
    <source>
        <dbReference type="ARBA" id="ARBA00022759"/>
    </source>
</evidence>
<evidence type="ECO:0000256" key="6">
    <source>
        <dbReference type="ARBA" id="ARBA00022747"/>
    </source>
</evidence>
<accession>R9KUE9</accession>
<evidence type="ECO:0000256" key="9">
    <source>
        <dbReference type="ARBA" id="ARBA00022840"/>
    </source>
</evidence>
<evidence type="ECO:0000256" key="10">
    <source>
        <dbReference type="ARBA" id="ARBA00023125"/>
    </source>
</evidence>
<dbReference type="Gene3D" id="3.90.1570.50">
    <property type="match status" value="1"/>
</dbReference>
<dbReference type="GO" id="GO:0009035">
    <property type="term" value="F:type I site-specific deoxyribonuclease activity"/>
    <property type="evidence" value="ECO:0007669"/>
    <property type="project" value="UniProtKB-EC"/>
</dbReference>
<name>R9KUE9_9ACTN</name>
<dbReference type="PANTHER" id="PTHR30195">
    <property type="entry name" value="TYPE I SITE-SPECIFIC DEOXYRIBONUCLEASE PROTEIN SUBUNIT M AND R"/>
    <property type="match status" value="1"/>
</dbReference>
<keyword evidence="8" id="KW-0378">Hydrolase</keyword>
<reference evidence="12 13" key="1">
    <citation type="submission" date="2013-04" db="EMBL/GenBank/DDBJ databases">
        <title>The Genome Sequence of Enterorhabdus caecimuris B7.</title>
        <authorList>
            <consortium name="The Broad Institute Genomics Platform"/>
            <consortium name="The Broad Institute Genome Sequencing Center for Infectious Disease"/>
            <person name="Earl A."/>
            <person name="Xavier R."/>
            <person name="Elson C."/>
            <person name="Duck W."/>
            <person name="Walker B."/>
            <person name="Young S."/>
            <person name="Zeng Q."/>
            <person name="Gargeya S."/>
            <person name="Fitzgerald M."/>
            <person name="Haas B."/>
            <person name="Abouelleil A."/>
            <person name="Allen A.W."/>
            <person name="Alvarado L."/>
            <person name="Arachchi H.M."/>
            <person name="Berlin A.M."/>
            <person name="Chapman S.B."/>
            <person name="Gainer-Dewar J."/>
            <person name="Goldberg J."/>
            <person name="Griggs A."/>
            <person name="Gujja S."/>
            <person name="Hansen M."/>
            <person name="Howarth C."/>
            <person name="Imamovic A."/>
            <person name="Ireland A."/>
            <person name="Larimer J."/>
            <person name="McCowan C."/>
            <person name="Murphy C."/>
            <person name="Pearson M."/>
            <person name="Poon T.W."/>
            <person name="Priest M."/>
            <person name="Roberts A."/>
            <person name="Saif S."/>
            <person name="Shea T."/>
            <person name="Sisk P."/>
            <person name="Sykes S."/>
            <person name="Wortman J."/>
            <person name="Nusbaum C."/>
            <person name="Birren B."/>
        </authorList>
    </citation>
    <scope>NUCLEOTIDE SEQUENCE [LARGE SCALE GENOMIC DNA]</scope>
    <source>
        <strain evidence="12 13">B7</strain>
    </source>
</reference>
<sequence>MGRPEDKYVKLPAIIHATRIGYRYRSIKGDVSGIDYDADTNIFFEPFRAALERINGKPVDVDKAHHLVSQLKLKLLGNDLGCTFFASLQSSVEGYRLIDFENPANNDFTVVAELPYANGEDSFRPDITFLVNGMPLGVVCQ</sequence>
<organism evidence="12 13">
    <name type="scientific">Adlercreutzia caecimuris B7</name>
    <dbReference type="NCBI Taxonomy" id="1235794"/>
    <lineage>
        <taxon>Bacteria</taxon>
        <taxon>Bacillati</taxon>
        <taxon>Actinomycetota</taxon>
        <taxon>Coriobacteriia</taxon>
        <taxon>Eggerthellales</taxon>
        <taxon>Eggerthellaceae</taxon>
        <taxon>Adlercreutzia</taxon>
    </lineage>
</organism>
<keyword evidence="7" id="KW-0255">Endonuclease</keyword>
<dbReference type="STRING" id="1235794.C811_01807"/>
<evidence type="ECO:0000256" key="1">
    <source>
        <dbReference type="ARBA" id="ARBA00000851"/>
    </source>
</evidence>
<keyword evidence="10" id="KW-0238">DNA-binding</keyword>
<keyword evidence="13" id="KW-1185">Reference proteome</keyword>
<dbReference type="Proteomes" id="UP000014204">
    <property type="component" value="Unassembled WGS sequence"/>
</dbReference>
<dbReference type="Pfam" id="PF04313">
    <property type="entry name" value="HSDR_N"/>
    <property type="match status" value="1"/>
</dbReference>
<dbReference type="InterPro" id="IPR051268">
    <property type="entry name" value="Type-I_R_enzyme_R_subunit"/>
</dbReference>
<gene>
    <name evidence="12" type="ORF">C811_01807</name>
</gene>
<dbReference type="GO" id="GO:0005524">
    <property type="term" value="F:ATP binding"/>
    <property type="evidence" value="ECO:0007669"/>
    <property type="project" value="UniProtKB-KW"/>
</dbReference>
<dbReference type="GeneID" id="82191230"/>
<comment type="catalytic activity">
    <reaction evidence="1">
        <text>Endonucleolytic cleavage of DNA to give random double-stranded fragments with terminal 5'-phosphates, ATP is simultaneously hydrolyzed.</text>
        <dbReference type="EC" id="3.1.21.3"/>
    </reaction>
</comment>
<feature type="domain" description="Restriction endonuclease type I HsdR N-terminal" evidence="11">
    <location>
        <begin position="5"/>
        <end position="139"/>
    </location>
</feature>